<dbReference type="SUPFAM" id="SSF48179">
    <property type="entry name" value="6-phosphogluconate dehydrogenase C-terminal domain-like"/>
    <property type="match status" value="1"/>
</dbReference>
<comment type="pathway">
    <text evidence="5">Amino-acid biosynthesis; L-proline biosynthesis; L-proline from L-glutamate 5-semialdehyde: step 1/1.</text>
</comment>
<dbReference type="UniPathway" id="UPA00098">
    <property type="reaction ID" value="UER00361"/>
</dbReference>
<evidence type="ECO:0000256" key="4">
    <source>
        <dbReference type="ARBA" id="ARBA00023002"/>
    </source>
</evidence>
<keyword evidence="4 5" id="KW-0560">Oxidoreductase</keyword>
<dbReference type="InterPro" id="IPR008927">
    <property type="entry name" value="6-PGluconate_DH-like_C_sf"/>
</dbReference>
<dbReference type="EMBL" id="CP035281">
    <property type="protein sequence ID" value="QAT43276.1"/>
    <property type="molecule type" value="Genomic_DNA"/>
</dbReference>
<dbReference type="EC" id="1.5.1.2" evidence="5 6"/>
<evidence type="ECO:0000256" key="7">
    <source>
        <dbReference type="PIRSR" id="PIRSR000193-1"/>
    </source>
</evidence>
<keyword evidence="3 5" id="KW-0521">NADP</keyword>
<proteinExistence type="inferred from homology"/>
<dbReference type="PANTHER" id="PTHR11645:SF0">
    <property type="entry name" value="PYRROLINE-5-CARBOXYLATE REDUCTASE 3"/>
    <property type="match status" value="1"/>
</dbReference>
<evidence type="ECO:0000259" key="9">
    <source>
        <dbReference type="Pfam" id="PF14748"/>
    </source>
</evidence>
<keyword evidence="2 5" id="KW-0641">Proline biosynthesis</keyword>
<dbReference type="NCBIfam" id="TIGR00112">
    <property type="entry name" value="proC"/>
    <property type="match status" value="1"/>
</dbReference>
<sequence>MNKKIVFCGGGNMAEGMIKGLIKDGVSEKNITVSELLAARCEYLTKTYGITAVTEAEDAIQAADMVIIAVLPLHVSSVASTIAPLINQDTIVISIAAGVTISTLANQIGRDKKIARVMPNTLSLSGNGFSAVCLNDKVSPEEKELVTSVVNALGKTMYINEDMFDTFTAFSCSGPMWLYKMADAFINAGVYEGFSRSDARNMVLENMLGVAKLLQMTGEDPSSRVNEMCSAGGVTIEGFKSLQEEGFDSAIMTSVDKAVKKAKAL</sequence>
<evidence type="ECO:0000256" key="1">
    <source>
        <dbReference type="ARBA" id="ARBA00005525"/>
    </source>
</evidence>
<dbReference type="InterPro" id="IPR036291">
    <property type="entry name" value="NAD(P)-bd_dom_sf"/>
</dbReference>
<dbReference type="PANTHER" id="PTHR11645">
    <property type="entry name" value="PYRROLINE-5-CARBOXYLATE REDUCTASE"/>
    <property type="match status" value="1"/>
</dbReference>
<keyword evidence="11" id="KW-1185">Reference proteome</keyword>
<dbReference type="Pfam" id="PF03807">
    <property type="entry name" value="F420_oxidored"/>
    <property type="match status" value="1"/>
</dbReference>
<accession>A0A410PWM4</accession>
<protein>
    <recommendedName>
        <fullName evidence="5 6">Pyrroline-5-carboxylate reductase</fullName>
        <shortName evidence="5">P5C reductase</shortName>
        <shortName evidence="5">P5CR</shortName>
        <ecNumber evidence="5 6">1.5.1.2</ecNumber>
    </recommendedName>
    <alternativeName>
        <fullName evidence="5">PCA reductase</fullName>
    </alternativeName>
</protein>
<dbReference type="GO" id="GO:0005737">
    <property type="term" value="C:cytoplasm"/>
    <property type="evidence" value="ECO:0007669"/>
    <property type="project" value="UniProtKB-SubCell"/>
</dbReference>
<feature type="domain" description="Pyrroline-5-carboxylate reductase dimerisation" evidence="9">
    <location>
        <begin position="161"/>
        <end position="264"/>
    </location>
</feature>
<dbReference type="InterPro" id="IPR000304">
    <property type="entry name" value="Pyrroline-COOH_reductase"/>
</dbReference>
<comment type="catalytic activity">
    <reaction evidence="5">
        <text>L-proline + NADP(+) = (S)-1-pyrroline-5-carboxylate + NADPH + 2 H(+)</text>
        <dbReference type="Rhea" id="RHEA:14109"/>
        <dbReference type="ChEBI" id="CHEBI:15378"/>
        <dbReference type="ChEBI" id="CHEBI:17388"/>
        <dbReference type="ChEBI" id="CHEBI:57783"/>
        <dbReference type="ChEBI" id="CHEBI:58349"/>
        <dbReference type="ChEBI" id="CHEBI:60039"/>
        <dbReference type="EC" id="1.5.1.2"/>
    </reaction>
</comment>
<organism evidence="10 11">
    <name type="scientific">Aminipila luticellarii</name>
    <dbReference type="NCBI Taxonomy" id="2507160"/>
    <lineage>
        <taxon>Bacteria</taxon>
        <taxon>Bacillati</taxon>
        <taxon>Bacillota</taxon>
        <taxon>Clostridia</taxon>
        <taxon>Peptostreptococcales</taxon>
        <taxon>Anaerovoracaceae</taxon>
        <taxon>Aminipila</taxon>
    </lineage>
</organism>
<dbReference type="Pfam" id="PF14748">
    <property type="entry name" value="P5CR_dimer"/>
    <property type="match status" value="1"/>
</dbReference>
<dbReference type="AlphaFoldDB" id="A0A410PWM4"/>
<dbReference type="Gene3D" id="1.10.3730.10">
    <property type="entry name" value="ProC C-terminal domain-like"/>
    <property type="match status" value="1"/>
</dbReference>
<dbReference type="InterPro" id="IPR028939">
    <property type="entry name" value="P5C_Rdtase_cat_N"/>
</dbReference>
<evidence type="ECO:0000259" key="8">
    <source>
        <dbReference type="Pfam" id="PF03807"/>
    </source>
</evidence>
<comment type="subcellular location">
    <subcellularLocation>
        <location evidence="5">Cytoplasm</location>
    </subcellularLocation>
</comment>
<feature type="binding site" evidence="7">
    <location>
        <begin position="69"/>
        <end position="72"/>
    </location>
    <ligand>
        <name>NADP(+)</name>
        <dbReference type="ChEBI" id="CHEBI:58349"/>
    </ligand>
</feature>
<evidence type="ECO:0000256" key="2">
    <source>
        <dbReference type="ARBA" id="ARBA00022650"/>
    </source>
</evidence>
<dbReference type="PIRSF" id="PIRSF000193">
    <property type="entry name" value="Pyrrol-5-carb_rd"/>
    <property type="match status" value="1"/>
</dbReference>
<dbReference type="RefSeq" id="WP_128745942.1">
    <property type="nucleotide sequence ID" value="NZ_CP035281.1"/>
</dbReference>
<evidence type="ECO:0000313" key="11">
    <source>
        <dbReference type="Proteomes" id="UP000287601"/>
    </source>
</evidence>
<dbReference type="Gene3D" id="3.40.50.720">
    <property type="entry name" value="NAD(P)-binding Rossmann-like Domain"/>
    <property type="match status" value="1"/>
</dbReference>
<dbReference type="OrthoDB" id="9805754at2"/>
<name>A0A410PWM4_9FIRM</name>
<evidence type="ECO:0000256" key="5">
    <source>
        <dbReference type="HAMAP-Rule" id="MF_01925"/>
    </source>
</evidence>
<dbReference type="Proteomes" id="UP000287601">
    <property type="component" value="Chromosome"/>
</dbReference>
<comment type="similarity">
    <text evidence="1 5">Belongs to the pyrroline-5-carboxylate reductase family.</text>
</comment>
<keyword evidence="5" id="KW-0028">Amino-acid biosynthesis</keyword>
<dbReference type="GO" id="GO:0055129">
    <property type="term" value="P:L-proline biosynthetic process"/>
    <property type="evidence" value="ECO:0007669"/>
    <property type="project" value="UniProtKB-UniRule"/>
</dbReference>
<dbReference type="InterPro" id="IPR029036">
    <property type="entry name" value="P5CR_dimer"/>
</dbReference>
<comment type="function">
    <text evidence="5">Catalyzes the reduction of 1-pyrroline-5-carboxylate (PCA) to L-proline.</text>
</comment>
<evidence type="ECO:0000313" key="10">
    <source>
        <dbReference type="EMBL" id="QAT43276.1"/>
    </source>
</evidence>
<dbReference type="SUPFAM" id="SSF51735">
    <property type="entry name" value="NAD(P)-binding Rossmann-fold domains"/>
    <property type="match status" value="1"/>
</dbReference>
<dbReference type="KEGG" id="amij:EQM06_08620"/>
<evidence type="ECO:0000256" key="3">
    <source>
        <dbReference type="ARBA" id="ARBA00022857"/>
    </source>
</evidence>
<keyword evidence="5" id="KW-0963">Cytoplasm</keyword>
<dbReference type="HAMAP" id="MF_01925">
    <property type="entry name" value="P5C_reductase"/>
    <property type="match status" value="1"/>
</dbReference>
<dbReference type="GO" id="GO:0004735">
    <property type="term" value="F:pyrroline-5-carboxylate reductase activity"/>
    <property type="evidence" value="ECO:0007669"/>
    <property type="project" value="UniProtKB-UniRule"/>
</dbReference>
<evidence type="ECO:0000256" key="6">
    <source>
        <dbReference type="NCBIfam" id="TIGR00112"/>
    </source>
</evidence>
<comment type="catalytic activity">
    <reaction evidence="5">
        <text>L-proline + NAD(+) = (S)-1-pyrroline-5-carboxylate + NADH + 2 H(+)</text>
        <dbReference type="Rhea" id="RHEA:14105"/>
        <dbReference type="ChEBI" id="CHEBI:15378"/>
        <dbReference type="ChEBI" id="CHEBI:17388"/>
        <dbReference type="ChEBI" id="CHEBI:57540"/>
        <dbReference type="ChEBI" id="CHEBI:57945"/>
        <dbReference type="ChEBI" id="CHEBI:60039"/>
        <dbReference type="EC" id="1.5.1.2"/>
    </reaction>
</comment>
<reference evidence="10 11" key="1">
    <citation type="submission" date="2019-01" db="EMBL/GenBank/DDBJ databases">
        <title>Draft genomes of a novel of Aminipila strains.</title>
        <authorList>
            <person name="Ma S."/>
        </authorList>
    </citation>
    <scope>NUCLEOTIDE SEQUENCE [LARGE SCALE GENOMIC DNA]</scope>
    <source>
        <strain evidence="11">JN-39</strain>
    </source>
</reference>
<feature type="domain" description="Pyrroline-5-carboxylate reductase catalytic N-terminal" evidence="8">
    <location>
        <begin position="4"/>
        <end position="98"/>
    </location>
</feature>
<gene>
    <name evidence="5 10" type="primary">proC</name>
    <name evidence="10" type="ORF">EQM06_08620</name>
</gene>